<reference evidence="1" key="1">
    <citation type="submission" date="2022-10" db="EMBL/GenBank/DDBJ databases">
        <title>Genome Sequence of Xylaria curta.</title>
        <authorList>
            <person name="Buettner E."/>
        </authorList>
    </citation>
    <scope>NUCLEOTIDE SEQUENCE</scope>
    <source>
        <strain evidence="1">Babe10</strain>
    </source>
</reference>
<dbReference type="Proteomes" id="UP001143856">
    <property type="component" value="Unassembled WGS sequence"/>
</dbReference>
<name>A0ACC1NBF8_9PEZI</name>
<keyword evidence="2" id="KW-1185">Reference proteome</keyword>
<protein>
    <submittedName>
        <fullName evidence="1">Uncharacterized protein</fullName>
    </submittedName>
</protein>
<organism evidence="1 2">
    <name type="scientific">Xylaria curta</name>
    <dbReference type="NCBI Taxonomy" id="42375"/>
    <lineage>
        <taxon>Eukaryota</taxon>
        <taxon>Fungi</taxon>
        <taxon>Dikarya</taxon>
        <taxon>Ascomycota</taxon>
        <taxon>Pezizomycotina</taxon>
        <taxon>Sordariomycetes</taxon>
        <taxon>Xylariomycetidae</taxon>
        <taxon>Xylariales</taxon>
        <taxon>Xylariaceae</taxon>
        <taxon>Xylaria</taxon>
    </lineage>
</organism>
<proteinExistence type="predicted"/>
<accession>A0ACC1NBF8</accession>
<dbReference type="EMBL" id="JAPDGR010002294">
    <property type="protein sequence ID" value="KAJ2976602.1"/>
    <property type="molecule type" value="Genomic_DNA"/>
</dbReference>
<gene>
    <name evidence="1" type="ORF">NUW58_g8042</name>
</gene>
<comment type="caution">
    <text evidence="1">The sequence shown here is derived from an EMBL/GenBank/DDBJ whole genome shotgun (WGS) entry which is preliminary data.</text>
</comment>
<evidence type="ECO:0000313" key="2">
    <source>
        <dbReference type="Proteomes" id="UP001143856"/>
    </source>
</evidence>
<evidence type="ECO:0000313" key="1">
    <source>
        <dbReference type="EMBL" id="KAJ2976602.1"/>
    </source>
</evidence>
<sequence>MDELEAKISARTASAAEADLAAGNGDAQAAVEAEEAARAAREAEEAAQAAREAEERAVQEADEIAAREAETQAAREADEKAAAAEEEELEALKVKSKKKKRFTKNDLWAEALKARGTSGIADVIIAAVDTKETSTAKSDSVAKKVSNQEEINFSTMFVLGGWDVSSARPSSVLLRTLSICWRS</sequence>